<sequence>MRAVQLNKYLTSLQRGTISHTVPLLLLLSLHSQQWQSSQGGTVAVTMVVMVDGERLNVDTSVEQVLSACGVNGLKFEDGQPVMNEWWNYRR</sequence>
<dbReference type="EMBL" id="VSRR010000901">
    <property type="protein sequence ID" value="MPC20703.1"/>
    <property type="molecule type" value="Genomic_DNA"/>
</dbReference>
<evidence type="ECO:0000313" key="2">
    <source>
        <dbReference type="Proteomes" id="UP000324222"/>
    </source>
</evidence>
<keyword evidence="2" id="KW-1185">Reference proteome</keyword>
<accession>A0A5B7DHT0</accession>
<dbReference type="Proteomes" id="UP000324222">
    <property type="component" value="Unassembled WGS sequence"/>
</dbReference>
<organism evidence="1 2">
    <name type="scientific">Portunus trituberculatus</name>
    <name type="common">Swimming crab</name>
    <name type="synonym">Neptunus trituberculatus</name>
    <dbReference type="NCBI Taxonomy" id="210409"/>
    <lineage>
        <taxon>Eukaryota</taxon>
        <taxon>Metazoa</taxon>
        <taxon>Ecdysozoa</taxon>
        <taxon>Arthropoda</taxon>
        <taxon>Crustacea</taxon>
        <taxon>Multicrustacea</taxon>
        <taxon>Malacostraca</taxon>
        <taxon>Eumalacostraca</taxon>
        <taxon>Eucarida</taxon>
        <taxon>Decapoda</taxon>
        <taxon>Pleocyemata</taxon>
        <taxon>Brachyura</taxon>
        <taxon>Eubrachyura</taxon>
        <taxon>Portunoidea</taxon>
        <taxon>Portunidae</taxon>
        <taxon>Portuninae</taxon>
        <taxon>Portunus</taxon>
    </lineage>
</organism>
<reference evidence="1 2" key="1">
    <citation type="submission" date="2019-05" db="EMBL/GenBank/DDBJ databases">
        <title>Another draft genome of Portunus trituberculatus and its Hox gene families provides insights of decapod evolution.</title>
        <authorList>
            <person name="Jeong J.-H."/>
            <person name="Song I."/>
            <person name="Kim S."/>
            <person name="Choi T."/>
            <person name="Kim D."/>
            <person name="Ryu S."/>
            <person name="Kim W."/>
        </authorList>
    </citation>
    <scope>NUCLEOTIDE SEQUENCE [LARGE SCALE GENOMIC DNA]</scope>
    <source>
        <tissue evidence="1">Muscle</tissue>
    </source>
</reference>
<dbReference type="AlphaFoldDB" id="A0A5B7DHT0"/>
<proteinExistence type="predicted"/>
<protein>
    <submittedName>
        <fullName evidence="1">Uncharacterized protein</fullName>
    </submittedName>
</protein>
<name>A0A5B7DHT0_PORTR</name>
<comment type="caution">
    <text evidence="1">The sequence shown here is derived from an EMBL/GenBank/DDBJ whole genome shotgun (WGS) entry which is preliminary data.</text>
</comment>
<gene>
    <name evidence="1" type="ORF">E2C01_013658</name>
</gene>
<evidence type="ECO:0000313" key="1">
    <source>
        <dbReference type="EMBL" id="MPC20703.1"/>
    </source>
</evidence>